<dbReference type="Pfam" id="PF06259">
    <property type="entry name" value="Abhydrolase_8"/>
    <property type="match status" value="1"/>
</dbReference>
<evidence type="ECO:0000313" key="4">
    <source>
        <dbReference type="EMBL" id="APU16326.1"/>
    </source>
</evidence>
<dbReference type="SUPFAM" id="SSF53474">
    <property type="entry name" value="alpha/beta-Hydrolases"/>
    <property type="match status" value="1"/>
</dbReference>
<dbReference type="RefSeq" id="WP_083683463.1">
    <property type="nucleotide sequence ID" value="NZ_CP016076.1"/>
</dbReference>
<evidence type="ECO:0000256" key="1">
    <source>
        <dbReference type="SAM" id="MobiDB-lite"/>
    </source>
</evidence>
<evidence type="ECO:0000313" key="5">
    <source>
        <dbReference type="Proteomes" id="UP000185511"/>
    </source>
</evidence>
<keyword evidence="2" id="KW-0732">Signal</keyword>
<dbReference type="InterPro" id="IPR029058">
    <property type="entry name" value="AB_hydrolase_fold"/>
</dbReference>
<name>A0AAC9PTW7_9PSEU</name>
<feature type="chain" id="PRO_5041915481" evidence="2">
    <location>
        <begin position="40"/>
        <end position="404"/>
    </location>
</feature>
<protein>
    <submittedName>
        <fullName evidence="4">Alpha/beta hydrolase</fullName>
    </submittedName>
</protein>
<feature type="signal peptide" evidence="2">
    <location>
        <begin position="1"/>
        <end position="39"/>
    </location>
</feature>
<sequence>MGTRERAVRQLRSIGRPTAAVLGLSVLVGLTTAPASTAAAPFAPAASAAAAWAQDRSQGRPLPPPDAEPAVIAAFFAATGPAEAERLVDAHPAVLGQLDGAPAALRYAANRHRSDESEPAAGPDEAAVRQEQLLLFDPQGRGRVAVVLGDLDEARDVAVLVPGSDVDLARFAESELPLRRPMGMARALHDELTTRSPGTQTAVIAWLGYQTPEGIGLDAVGGRLARAGAHELVDFATGLRTQNPDQRISLVCHSYGAVVCGLAAPELAADELVFLAAPGVRAESVEELDTEARVWAGRGENDWISAVPKLRLGDLGHGGDPTVETFGARSVPARDVAGHDGYFEPGTDSLTAVAEIVLGSAAPDVAAVSAEAAPEPGVVPGDSPVGAAGRPAPHPTDDAHSAVR</sequence>
<evidence type="ECO:0000256" key="2">
    <source>
        <dbReference type="SAM" id="SignalP"/>
    </source>
</evidence>
<dbReference type="GO" id="GO:0016787">
    <property type="term" value="F:hydrolase activity"/>
    <property type="evidence" value="ECO:0007669"/>
    <property type="project" value="UniProtKB-KW"/>
</dbReference>
<feature type="region of interest" description="Disordered" evidence="1">
    <location>
        <begin position="370"/>
        <end position="404"/>
    </location>
</feature>
<feature type="compositionally biased region" description="Basic and acidic residues" evidence="1">
    <location>
        <begin position="395"/>
        <end position="404"/>
    </location>
</feature>
<dbReference type="AlphaFoldDB" id="A0AAC9PTW7"/>
<dbReference type="InterPro" id="IPR010427">
    <property type="entry name" value="DUF1023"/>
</dbReference>
<reference evidence="5" key="1">
    <citation type="submission" date="2016-06" db="EMBL/GenBank/DDBJ databases">
        <title>Complete genome sequence of Actinoalloteichus fjordicus DSM 46855 (=ADI127-17), type strain of the new species Actinoalloteichus fjordicus.</title>
        <authorList>
            <person name="Ruckert C."/>
            <person name="Nouioui I."/>
            <person name="Willmese J."/>
            <person name="van Wezel G."/>
            <person name="Klenk H.-P."/>
            <person name="Kalinowski J."/>
            <person name="Zotchev S.B."/>
        </authorList>
    </citation>
    <scope>NUCLEOTIDE SEQUENCE [LARGE SCALE GENOMIC DNA]</scope>
    <source>
        <strain evidence="5">ADI127-7</strain>
    </source>
</reference>
<feature type="compositionally biased region" description="Low complexity" evidence="1">
    <location>
        <begin position="370"/>
        <end position="380"/>
    </location>
</feature>
<gene>
    <name evidence="4" type="ORF">UA74_21505</name>
</gene>
<organism evidence="4 5">
    <name type="scientific">Actinoalloteichus fjordicus</name>
    <dbReference type="NCBI Taxonomy" id="1612552"/>
    <lineage>
        <taxon>Bacteria</taxon>
        <taxon>Bacillati</taxon>
        <taxon>Actinomycetota</taxon>
        <taxon>Actinomycetes</taxon>
        <taxon>Pseudonocardiales</taxon>
        <taxon>Pseudonocardiaceae</taxon>
        <taxon>Actinoalloteichus</taxon>
    </lineage>
</organism>
<dbReference type="KEGG" id="acad:UA74_21505"/>
<dbReference type="EMBL" id="CP016076">
    <property type="protein sequence ID" value="APU16326.1"/>
    <property type="molecule type" value="Genomic_DNA"/>
</dbReference>
<accession>A0AAC9PTW7</accession>
<keyword evidence="4" id="KW-0378">Hydrolase</keyword>
<feature type="domain" description="DUF1023" evidence="3">
    <location>
        <begin position="137"/>
        <end position="310"/>
    </location>
</feature>
<dbReference type="Proteomes" id="UP000185511">
    <property type="component" value="Chromosome"/>
</dbReference>
<proteinExistence type="predicted"/>
<dbReference type="Gene3D" id="3.40.50.1820">
    <property type="entry name" value="alpha/beta hydrolase"/>
    <property type="match status" value="1"/>
</dbReference>
<evidence type="ECO:0000259" key="3">
    <source>
        <dbReference type="Pfam" id="PF06259"/>
    </source>
</evidence>
<keyword evidence="5" id="KW-1185">Reference proteome</keyword>